<keyword evidence="2" id="KW-1185">Reference proteome</keyword>
<dbReference type="AlphaFoldDB" id="A0A5D0XHM1"/>
<organism evidence="1 2">
    <name type="scientific">Arthrobacter echini</name>
    <dbReference type="NCBI Taxonomy" id="1529066"/>
    <lineage>
        <taxon>Bacteria</taxon>
        <taxon>Bacillati</taxon>
        <taxon>Actinomycetota</taxon>
        <taxon>Actinomycetes</taxon>
        <taxon>Micrococcales</taxon>
        <taxon>Micrococcaceae</taxon>
        <taxon>Arthrobacter</taxon>
    </lineage>
</organism>
<dbReference type="Proteomes" id="UP000323410">
    <property type="component" value="Unassembled WGS sequence"/>
</dbReference>
<reference evidence="1 2" key="1">
    <citation type="submission" date="2019-08" db="EMBL/GenBank/DDBJ databases">
        <title>Genone of Arthrobacter echini P9.</title>
        <authorList>
            <person name="Bowman J.P."/>
        </authorList>
    </citation>
    <scope>NUCLEOTIDE SEQUENCE [LARGE SCALE GENOMIC DNA]</scope>
    <source>
        <strain evidence="1 2">P9</strain>
    </source>
</reference>
<dbReference type="EMBL" id="VSLD01000021">
    <property type="protein sequence ID" value="TYC95858.1"/>
    <property type="molecule type" value="Genomic_DNA"/>
</dbReference>
<protein>
    <submittedName>
        <fullName evidence="1">Uncharacterized protein</fullName>
    </submittedName>
</protein>
<sequence length="292" mass="32864">MTTSSPWIRGRGIDRLLAQETNISDLLQFLSDQDGRPWEGLVGFIPEKVEREVLQANNSDLLLTSMDGERVAIEVKLAHSLSTDQQERYEGLSADTRLILAALSLDKQRLELDPTTRWSFLGLVRIFDAWTEVEDEAARTLATEVVLVLRKWDEQIAGVFELPGEEGTLALNVLSQKFLARVVSRRIAMDLRTRRPASHAGVTSGGGLPLVQSWQAIRGEDTNGYFMAEVRWRGNKPEGELRFGVDFVVPAGETESEEIRRAAYDLSSTMEDHMVKSLVVVYRLVILLIVRR</sequence>
<dbReference type="RefSeq" id="WP_148601889.1">
    <property type="nucleotide sequence ID" value="NZ_VSLD01000021.1"/>
</dbReference>
<evidence type="ECO:0000313" key="2">
    <source>
        <dbReference type="Proteomes" id="UP000323410"/>
    </source>
</evidence>
<dbReference type="OrthoDB" id="4947231at2"/>
<accession>A0A5D0XHM1</accession>
<evidence type="ECO:0000313" key="1">
    <source>
        <dbReference type="EMBL" id="TYC95858.1"/>
    </source>
</evidence>
<name>A0A5D0XHM1_9MICC</name>
<gene>
    <name evidence="1" type="ORF">FQ377_14605</name>
</gene>
<comment type="caution">
    <text evidence="1">The sequence shown here is derived from an EMBL/GenBank/DDBJ whole genome shotgun (WGS) entry which is preliminary data.</text>
</comment>
<proteinExistence type="predicted"/>